<keyword evidence="4" id="KW-1185">Reference proteome</keyword>
<dbReference type="EMBL" id="JAIFTH010000132">
    <property type="protein sequence ID" value="KAG9510499.1"/>
    <property type="molecule type" value="Genomic_DNA"/>
</dbReference>
<dbReference type="Proteomes" id="UP000825002">
    <property type="component" value="Unassembled WGS sequence"/>
</dbReference>
<dbReference type="CDD" id="cd00144">
    <property type="entry name" value="MPP_PPP_family"/>
    <property type="match status" value="1"/>
</dbReference>
<dbReference type="InterPro" id="IPR006186">
    <property type="entry name" value="Ser/Thr-sp_prot-phosphatase"/>
</dbReference>
<sequence>MQSPCFVLGDIHGNLRDLRRYERSLWPRAPVCVTGQYLFLGDYVDRGEYGVECVLYLFALKVVAPDRFSLLRGNHEVAAIQRQYTFSRECETKFGQFGRPIWKAINRCFDSMPLAAVVDDRIFCAHGGIPRTIQDLEELNRSIPTPLENPEHQSPASWEILWNDPITDAELIGMIDMERLNPSILSTTLNVTTRDFPQTTNQNGTTQELPLAPATPVPIINDGFIGNVKRGTAYFYSDQAVYHFLRLNRLTHIIRAHEVVPHGYAFHCDAKVITIFSSSRYCGLNNQAACVLVDRDKLRIMRLDTSNDSVTSSRSDFSL</sequence>
<dbReference type="PANTHER" id="PTHR11668:SF496">
    <property type="entry name" value="SERINE_THREONINE-PROTEIN PHOSPHATASE"/>
    <property type="match status" value="1"/>
</dbReference>
<reference evidence="3 4" key="1">
    <citation type="submission" date="2020-10" db="EMBL/GenBank/DDBJ databases">
        <authorList>
            <person name="Klimov P.B."/>
            <person name="Dyachkov S.M."/>
            <person name="Chetverikov P.E."/>
        </authorList>
    </citation>
    <scope>NUCLEOTIDE SEQUENCE [LARGE SCALE GENOMIC DNA]</scope>
    <source>
        <strain evidence="3">BMOC 18-1129-001#AD2665</strain>
        <tissue evidence="3">Entire mites</tissue>
    </source>
</reference>
<comment type="catalytic activity">
    <reaction evidence="1">
        <text>O-phospho-L-threonyl-[protein] + H2O = L-threonyl-[protein] + phosphate</text>
        <dbReference type="Rhea" id="RHEA:47004"/>
        <dbReference type="Rhea" id="RHEA-COMP:11060"/>
        <dbReference type="Rhea" id="RHEA-COMP:11605"/>
        <dbReference type="ChEBI" id="CHEBI:15377"/>
        <dbReference type="ChEBI" id="CHEBI:30013"/>
        <dbReference type="ChEBI" id="CHEBI:43474"/>
        <dbReference type="ChEBI" id="CHEBI:61977"/>
        <dbReference type="EC" id="3.1.3.16"/>
    </reaction>
</comment>
<feature type="domain" description="Serine/threonine specific protein phosphatases" evidence="2">
    <location>
        <begin position="71"/>
        <end position="76"/>
    </location>
</feature>
<evidence type="ECO:0000259" key="2">
    <source>
        <dbReference type="PROSITE" id="PS00125"/>
    </source>
</evidence>
<gene>
    <name evidence="3" type="ORF">GZH46_00961</name>
</gene>
<proteinExistence type="inferred from homology"/>
<dbReference type="SMART" id="SM00156">
    <property type="entry name" value="PP2Ac"/>
    <property type="match status" value="1"/>
</dbReference>
<dbReference type="EC" id="3.1.3.16" evidence="1"/>
<feature type="non-terminal residue" evidence="3">
    <location>
        <position position="1"/>
    </location>
</feature>
<dbReference type="PROSITE" id="PS00125">
    <property type="entry name" value="SER_THR_PHOSPHATASE"/>
    <property type="match status" value="1"/>
</dbReference>
<name>A0ABQ7SAQ5_9ACAR</name>
<dbReference type="InterPro" id="IPR050341">
    <property type="entry name" value="PP1_catalytic_subunit"/>
</dbReference>
<evidence type="ECO:0000313" key="3">
    <source>
        <dbReference type="EMBL" id="KAG9510499.1"/>
    </source>
</evidence>
<evidence type="ECO:0000256" key="1">
    <source>
        <dbReference type="RuleBase" id="RU004273"/>
    </source>
</evidence>
<organism evidence="3 4">
    <name type="scientific">Fragariocoptes setiger</name>
    <dbReference type="NCBI Taxonomy" id="1670756"/>
    <lineage>
        <taxon>Eukaryota</taxon>
        <taxon>Metazoa</taxon>
        <taxon>Ecdysozoa</taxon>
        <taxon>Arthropoda</taxon>
        <taxon>Chelicerata</taxon>
        <taxon>Arachnida</taxon>
        <taxon>Acari</taxon>
        <taxon>Acariformes</taxon>
        <taxon>Trombidiformes</taxon>
        <taxon>Prostigmata</taxon>
        <taxon>Eupodina</taxon>
        <taxon>Eriophyoidea</taxon>
        <taxon>Phytoptidae</taxon>
        <taxon>Fragariocoptes</taxon>
    </lineage>
</organism>
<comment type="caution">
    <text evidence="3">The sequence shown here is derived from an EMBL/GenBank/DDBJ whole genome shotgun (WGS) entry which is preliminary data.</text>
</comment>
<protein>
    <recommendedName>
        <fullName evidence="1">Serine/threonine-protein phosphatase</fullName>
        <ecNumber evidence="1">3.1.3.16</ecNumber>
    </recommendedName>
</protein>
<dbReference type="Gene3D" id="3.60.21.10">
    <property type="match status" value="1"/>
</dbReference>
<dbReference type="InterPro" id="IPR029052">
    <property type="entry name" value="Metallo-depent_PP-like"/>
</dbReference>
<dbReference type="Pfam" id="PF00149">
    <property type="entry name" value="Metallophos"/>
    <property type="match status" value="1"/>
</dbReference>
<keyword evidence="1" id="KW-0378">Hydrolase</keyword>
<dbReference type="InterPro" id="IPR004843">
    <property type="entry name" value="Calcineurin-like_PHP"/>
</dbReference>
<evidence type="ECO:0000313" key="4">
    <source>
        <dbReference type="Proteomes" id="UP000825002"/>
    </source>
</evidence>
<dbReference type="PRINTS" id="PR00114">
    <property type="entry name" value="STPHPHTASE"/>
</dbReference>
<comment type="similarity">
    <text evidence="1">Belongs to the PPP phosphatase family.</text>
</comment>
<dbReference type="PANTHER" id="PTHR11668">
    <property type="entry name" value="SERINE/THREONINE PROTEIN PHOSPHATASE"/>
    <property type="match status" value="1"/>
</dbReference>
<accession>A0ABQ7SAQ5</accession>
<dbReference type="SUPFAM" id="SSF56300">
    <property type="entry name" value="Metallo-dependent phosphatases"/>
    <property type="match status" value="1"/>
</dbReference>